<dbReference type="EMBL" id="CAMPGE010027596">
    <property type="protein sequence ID" value="CAI2385214.1"/>
    <property type="molecule type" value="Genomic_DNA"/>
</dbReference>
<sequence length="233" mass="26126">MAGIKPINGKCILAKYPETMDEETFKYVLEEFLCIKIAGDIRNFRMKLAINPYAKFFYWLVAGIQRCEKQILPEFKELNIQVSHDMKSCSVTKKSLEYLTKVIPEKLPTFRLENTTDSLFPITPYLSSINQVSARITGSVIIEGFKITFNELGQLLKSSAAPKLTTILFKSCEIEIPDSRSEPICSEIGQIIITCPPKTAKSTTKALSETFSSMITNCSLLIVTAEDTLSKQS</sequence>
<organism evidence="1 2">
    <name type="scientific">Euplotes crassus</name>
    <dbReference type="NCBI Taxonomy" id="5936"/>
    <lineage>
        <taxon>Eukaryota</taxon>
        <taxon>Sar</taxon>
        <taxon>Alveolata</taxon>
        <taxon>Ciliophora</taxon>
        <taxon>Intramacronucleata</taxon>
        <taxon>Spirotrichea</taxon>
        <taxon>Hypotrichia</taxon>
        <taxon>Euplotida</taxon>
        <taxon>Euplotidae</taxon>
        <taxon>Moneuplotes</taxon>
    </lineage>
</organism>
<proteinExistence type="predicted"/>
<protein>
    <submittedName>
        <fullName evidence="1">Uncharacterized protein</fullName>
    </submittedName>
</protein>
<accession>A0AAD1Y642</accession>
<gene>
    <name evidence="1" type="ORF">ECRASSUSDP1_LOCUS26762</name>
</gene>
<dbReference type="AlphaFoldDB" id="A0AAD1Y642"/>
<comment type="caution">
    <text evidence="1">The sequence shown here is derived from an EMBL/GenBank/DDBJ whole genome shotgun (WGS) entry which is preliminary data.</text>
</comment>
<name>A0AAD1Y642_EUPCR</name>
<reference evidence="1" key="1">
    <citation type="submission" date="2023-07" db="EMBL/GenBank/DDBJ databases">
        <authorList>
            <consortium name="AG Swart"/>
            <person name="Singh M."/>
            <person name="Singh A."/>
            <person name="Seah K."/>
            <person name="Emmerich C."/>
        </authorList>
    </citation>
    <scope>NUCLEOTIDE SEQUENCE</scope>
    <source>
        <strain evidence="1">DP1</strain>
    </source>
</reference>
<evidence type="ECO:0000313" key="1">
    <source>
        <dbReference type="EMBL" id="CAI2385214.1"/>
    </source>
</evidence>
<evidence type="ECO:0000313" key="2">
    <source>
        <dbReference type="Proteomes" id="UP001295684"/>
    </source>
</evidence>
<keyword evidence="2" id="KW-1185">Reference proteome</keyword>
<dbReference type="Proteomes" id="UP001295684">
    <property type="component" value="Unassembled WGS sequence"/>
</dbReference>